<keyword evidence="2" id="KW-0812">Transmembrane</keyword>
<evidence type="ECO:0000313" key="3">
    <source>
        <dbReference type="EMBL" id="MFC7383942.1"/>
    </source>
</evidence>
<name>A0ABW2P2R3_9ACTN</name>
<feature type="transmembrane region" description="Helical" evidence="2">
    <location>
        <begin position="371"/>
        <end position="395"/>
    </location>
</feature>
<protein>
    <submittedName>
        <fullName evidence="3">Uncharacterized protein</fullName>
    </submittedName>
</protein>
<feature type="transmembrane region" description="Helical" evidence="2">
    <location>
        <begin position="150"/>
        <end position="171"/>
    </location>
</feature>
<feature type="transmembrane region" description="Helical" evidence="2">
    <location>
        <begin position="55"/>
        <end position="79"/>
    </location>
</feature>
<feature type="compositionally biased region" description="Pro residues" evidence="1">
    <location>
        <begin position="410"/>
        <end position="435"/>
    </location>
</feature>
<sequence>MDGSLSPVRLPYDTFRLAGRLFLPLAFYYTLGRLVHQGVLLAAVRVAEPTGWRAYLAFGVLSLGVLVTLTAYIAMLNIAGRALGARPVQARTADERERDLVDAIAHTLLPFLIFYSAWGLFTDDLSAFQRLLNELHPTIDLSYIGLLNDLFNVNVLIMVITAVIFAVKVAFERLYGATGRRVFGVANSTFECMWMYFGIISLGNWTGDGVDWLTGRVVWADFTGLFQRVPLLQTLRQLGEYAAPYLPEFKDGLVQPLVWLAMAAVVYSSSITEEAKVIEGTRVEPHVSRLWQWLPTPVQAVAEFFSRGVRDKYVPLVNGFRFVLSGGVLFYLTFCLIYVALEALAAVGFIGITRLAGAHEKLWWLMWEGAFIFPVALLHEVLRICLLAVAFDLVLRRASARSAVRTGPAPASPPPMGAAVPFPAPGSPAPRPAGS</sequence>
<feature type="transmembrane region" description="Helical" evidence="2">
    <location>
        <begin position="21"/>
        <end position="43"/>
    </location>
</feature>
<feature type="region of interest" description="Disordered" evidence="1">
    <location>
        <begin position="405"/>
        <end position="435"/>
    </location>
</feature>
<evidence type="ECO:0000256" key="1">
    <source>
        <dbReference type="SAM" id="MobiDB-lite"/>
    </source>
</evidence>
<organism evidence="3 4">
    <name type="scientific">Sphaerisporangium rhizosphaerae</name>
    <dbReference type="NCBI Taxonomy" id="2269375"/>
    <lineage>
        <taxon>Bacteria</taxon>
        <taxon>Bacillati</taxon>
        <taxon>Actinomycetota</taxon>
        <taxon>Actinomycetes</taxon>
        <taxon>Streptosporangiales</taxon>
        <taxon>Streptosporangiaceae</taxon>
        <taxon>Sphaerisporangium</taxon>
    </lineage>
</organism>
<feature type="transmembrane region" description="Helical" evidence="2">
    <location>
        <begin position="100"/>
        <end position="121"/>
    </location>
</feature>
<gene>
    <name evidence="3" type="ORF">ACFQSB_17115</name>
</gene>
<feature type="transmembrane region" description="Helical" evidence="2">
    <location>
        <begin position="328"/>
        <end position="351"/>
    </location>
</feature>
<accession>A0ABW2P2R3</accession>
<dbReference type="EMBL" id="JBHTCG010000010">
    <property type="protein sequence ID" value="MFC7383942.1"/>
    <property type="molecule type" value="Genomic_DNA"/>
</dbReference>
<keyword evidence="2" id="KW-0472">Membrane</keyword>
<keyword evidence="4" id="KW-1185">Reference proteome</keyword>
<dbReference type="RefSeq" id="WP_380827530.1">
    <property type="nucleotide sequence ID" value="NZ_JBHTCG010000010.1"/>
</dbReference>
<dbReference type="Proteomes" id="UP001596496">
    <property type="component" value="Unassembled WGS sequence"/>
</dbReference>
<proteinExistence type="predicted"/>
<evidence type="ECO:0000313" key="4">
    <source>
        <dbReference type="Proteomes" id="UP001596496"/>
    </source>
</evidence>
<reference evidence="4" key="1">
    <citation type="journal article" date="2019" name="Int. J. Syst. Evol. Microbiol.">
        <title>The Global Catalogue of Microorganisms (GCM) 10K type strain sequencing project: providing services to taxonomists for standard genome sequencing and annotation.</title>
        <authorList>
            <consortium name="The Broad Institute Genomics Platform"/>
            <consortium name="The Broad Institute Genome Sequencing Center for Infectious Disease"/>
            <person name="Wu L."/>
            <person name="Ma J."/>
        </authorList>
    </citation>
    <scope>NUCLEOTIDE SEQUENCE [LARGE SCALE GENOMIC DNA]</scope>
    <source>
        <strain evidence="4">CECT 7649</strain>
    </source>
</reference>
<comment type="caution">
    <text evidence="3">The sequence shown here is derived from an EMBL/GenBank/DDBJ whole genome shotgun (WGS) entry which is preliminary data.</text>
</comment>
<evidence type="ECO:0000256" key="2">
    <source>
        <dbReference type="SAM" id="Phobius"/>
    </source>
</evidence>
<keyword evidence="2" id="KW-1133">Transmembrane helix</keyword>